<dbReference type="InterPro" id="IPR000847">
    <property type="entry name" value="LysR_HTH_N"/>
</dbReference>
<dbReference type="SUPFAM" id="SSF53850">
    <property type="entry name" value="Periplasmic binding protein-like II"/>
    <property type="match status" value="1"/>
</dbReference>
<dbReference type="Pfam" id="PF00126">
    <property type="entry name" value="HTH_1"/>
    <property type="match status" value="1"/>
</dbReference>
<dbReference type="FunFam" id="1.10.10.10:FF:000001">
    <property type="entry name" value="LysR family transcriptional regulator"/>
    <property type="match status" value="1"/>
</dbReference>
<evidence type="ECO:0000256" key="4">
    <source>
        <dbReference type="ARBA" id="ARBA00023163"/>
    </source>
</evidence>
<evidence type="ECO:0000313" key="7">
    <source>
        <dbReference type="EMBL" id="VWD34690.1"/>
    </source>
</evidence>
<dbReference type="SUPFAM" id="SSF46785">
    <property type="entry name" value="Winged helix' DNA-binding domain"/>
    <property type="match status" value="1"/>
</dbReference>
<keyword evidence="4" id="KW-0804">Transcription</keyword>
<dbReference type="Pfam" id="PF03466">
    <property type="entry name" value="LysR_substrate"/>
    <property type="match status" value="1"/>
</dbReference>
<dbReference type="EMBL" id="CABWIL020000031">
    <property type="protein sequence ID" value="CAB3972020.1"/>
    <property type="molecule type" value="Genomic_DNA"/>
</dbReference>
<dbReference type="PRINTS" id="PR00039">
    <property type="entry name" value="HTHLYSR"/>
</dbReference>
<sequence>MIRDLDSTLLRTFVTVVETGSVSDAATALHRTQAAVSMALRRLEDEVGQRLLERSSRGVKPTAAGSVLLPYAHRLLDVGLAARAALNAGDISGTVRLGILEDIAVGHLPHALRQFAASFPRVALEIVVDSSPSLSQRLATHTLDFVIGDPALIRAEPLATWRHPLRWAAARAQNALPRDEPLPIVAFGGTCPWQEKLFTALREAGLAWRVVCTSTSLSAIQSAVEAGLGVAVLLDRNVRGDTMRVLDPQAAGLPTPPAADFGLFSHADAGDRTSAAATLQRFLFHALQLGSPDADADDDAPATRRSIASLRVAV</sequence>
<name>A0A6J5JKP3_9BURK</name>
<organism evidence="6 9">
    <name type="scientific">Burkholderia aenigmatica</name>
    <dbReference type="NCBI Taxonomy" id="2015348"/>
    <lineage>
        <taxon>Bacteria</taxon>
        <taxon>Pseudomonadati</taxon>
        <taxon>Pseudomonadota</taxon>
        <taxon>Betaproteobacteria</taxon>
        <taxon>Burkholderiales</taxon>
        <taxon>Burkholderiaceae</taxon>
        <taxon>Burkholderia</taxon>
        <taxon>Burkholderia cepacia complex</taxon>
    </lineage>
</organism>
<evidence type="ECO:0000256" key="3">
    <source>
        <dbReference type="ARBA" id="ARBA00023125"/>
    </source>
</evidence>
<keyword evidence="8" id="KW-1185">Reference proteome</keyword>
<comment type="similarity">
    <text evidence="1">Belongs to the LysR transcriptional regulatory family.</text>
</comment>
<dbReference type="InterPro" id="IPR036390">
    <property type="entry name" value="WH_DNA-bd_sf"/>
</dbReference>
<evidence type="ECO:0000313" key="8">
    <source>
        <dbReference type="Proteomes" id="UP000494120"/>
    </source>
</evidence>
<evidence type="ECO:0000259" key="5">
    <source>
        <dbReference type="PROSITE" id="PS50931"/>
    </source>
</evidence>
<dbReference type="AlphaFoldDB" id="A0A6J5JKP3"/>
<evidence type="ECO:0000313" key="9">
    <source>
        <dbReference type="Proteomes" id="UP000494301"/>
    </source>
</evidence>
<evidence type="ECO:0000256" key="1">
    <source>
        <dbReference type="ARBA" id="ARBA00009437"/>
    </source>
</evidence>
<dbReference type="Gene3D" id="3.40.190.10">
    <property type="entry name" value="Periplasmic binding protein-like II"/>
    <property type="match status" value="2"/>
</dbReference>
<dbReference type="InterPro" id="IPR005119">
    <property type="entry name" value="LysR_subst-bd"/>
</dbReference>
<dbReference type="PANTHER" id="PTHR30579">
    <property type="entry name" value="TRANSCRIPTIONAL REGULATOR"/>
    <property type="match status" value="1"/>
</dbReference>
<dbReference type="PANTHER" id="PTHR30579:SF7">
    <property type="entry name" value="HTH-TYPE TRANSCRIPTIONAL REGULATOR LRHA-RELATED"/>
    <property type="match status" value="1"/>
</dbReference>
<dbReference type="InterPro" id="IPR036388">
    <property type="entry name" value="WH-like_DNA-bd_sf"/>
</dbReference>
<keyword evidence="3" id="KW-0238">DNA-binding</keyword>
<dbReference type="GO" id="GO:0003700">
    <property type="term" value="F:DNA-binding transcription factor activity"/>
    <property type="evidence" value="ECO:0007669"/>
    <property type="project" value="InterPro"/>
</dbReference>
<gene>
    <name evidence="7" type="ORF">BLA17378_07592</name>
    <name evidence="6" type="ORF">BLA3211_06731</name>
</gene>
<protein>
    <submittedName>
        <fullName evidence="6">LysR family transcriptional regulator</fullName>
    </submittedName>
</protein>
<dbReference type="Proteomes" id="UP000494301">
    <property type="component" value="Unassembled WGS sequence"/>
</dbReference>
<dbReference type="GO" id="GO:0003677">
    <property type="term" value="F:DNA binding"/>
    <property type="evidence" value="ECO:0007669"/>
    <property type="project" value="UniProtKB-KW"/>
</dbReference>
<accession>A0A6J5JKP3</accession>
<dbReference type="EMBL" id="CABVQG010000046">
    <property type="protein sequence ID" value="VWD34690.1"/>
    <property type="molecule type" value="Genomic_DNA"/>
</dbReference>
<evidence type="ECO:0000256" key="2">
    <source>
        <dbReference type="ARBA" id="ARBA00023015"/>
    </source>
</evidence>
<dbReference type="PROSITE" id="PS50931">
    <property type="entry name" value="HTH_LYSR"/>
    <property type="match status" value="1"/>
</dbReference>
<evidence type="ECO:0000313" key="6">
    <source>
        <dbReference type="EMBL" id="CAB3972020.1"/>
    </source>
</evidence>
<dbReference type="RefSeq" id="WP_122945143.1">
    <property type="nucleotide sequence ID" value="NZ_CABVQF010000006.1"/>
</dbReference>
<reference evidence="6 9" key="1">
    <citation type="submission" date="2020-04" db="EMBL/GenBank/DDBJ databases">
        <authorList>
            <person name="Depoorter E."/>
        </authorList>
    </citation>
    <scope>NUCLEOTIDE SEQUENCE [LARGE SCALE GENOMIC DNA]</scope>
    <source>
        <strain evidence="6 9">BCC0217</strain>
        <strain evidence="7 8">R-17378</strain>
    </source>
</reference>
<dbReference type="InterPro" id="IPR050176">
    <property type="entry name" value="LTTR"/>
</dbReference>
<dbReference type="Proteomes" id="UP000494120">
    <property type="component" value="Unassembled WGS sequence"/>
</dbReference>
<keyword evidence="2" id="KW-0805">Transcription regulation</keyword>
<dbReference type="Gene3D" id="1.10.10.10">
    <property type="entry name" value="Winged helix-like DNA-binding domain superfamily/Winged helix DNA-binding domain"/>
    <property type="match status" value="1"/>
</dbReference>
<proteinExistence type="inferred from homology"/>
<feature type="domain" description="HTH lysR-type" evidence="5">
    <location>
        <begin position="5"/>
        <end position="62"/>
    </location>
</feature>